<dbReference type="Gramene" id="TVU46489">
    <property type="protein sequence ID" value="TVU46489"/>
    <property type="gene ID" value="EJB05_06029"/>
</dbReference>
<organism evidence="1 2">
    <name type="scientific">Eragrostis curvula</name>
    <name type="common">weeping love grass</name>
    <dbReference type="NCBI Taxonomy" id="38414"/>
    <lineage>
        <taxon>Eukaryota</taxon>
        <taxon>Viridiplantae</taxon>
        <taxon>Streptophyta</taxon>
        <taxon>Embryophyta</taxon>
        <taxon>Tracheophyta</taxon>
        <taxon>Spermatophyta</taxon>
        <taxon>Magnoliopsida</taxon>
        <taxon>Liliopsida</taxon>
        <taxon>Poales</taxon>
        <taxon>Poaceae</taxon>
        <taxon>PACMAD clade</taxon>
        <taxon>Chloridoideae</taxon>
        <taxon>Eragrostideae</taxon>
        <taxon>Eragrostidinae</taxon>
        <taxon>Eragrostis</taxon>
    </lineage>
</organism>
<reference evidence="1 2" key="1">
    <citation type="journal article" date="2019" name="Sci. Rep.">
        <title>A high-quality genome of Eragrostis curvula grass provides insights into Poaceae evolution and supports new strategies to enhance forage quality.</title>
        <authorList>
            <person name="Carballo J."/>
            <person name="Santos B.A.C.M."/>
            <person name="Zappacosta D."/>
            <person name="Garbus I."/>
            <person name="Selva J.P."/>
            <person name="Gallo C.A."/>
            <person name="Diaz A."/>
            <person name="Albertini E."/>
            <person name="Caccamo M."/>
            <person name="Echenique V."/>
        </authorList>
    </citation>
    <scope>NUCLEOTIDE SEQUENCE [LARGE SCALE GENOMIC DNA]</scope>
    <source>
        <strain evidence="2">cv. Victoria</strain>
        <tissue evidence="1">Leaf</tissue>
    </source>
</reference>
<evidence type="ECO:0000313" key="1">
    <source>
        <dbReference type="EMBL" id="TVU46489.1"/>
    </source>
</evidence>
<name>A0A5J9WDU6_9POAL</name>
<accession>A0A5J9WDU6</accession>
<dbReference type="EMBL" id="RWGY01000004">
    <property type="protein sequence ID" value="TVU46489.1"/>
    <property type="molecule type" value="Genomic_DNA"/>
</dbReference>
<keyword evidence="2" id="KW-1185">Reference proteome</keyword>
<dbReference type="AlphaFoldDB" id="A0A5J9WDU6"/>
<gene>
    <name evidence="1" type="ORF">EJB05_06029</name>
</gene>
<proteinExistence type="predicted"/>
<protein>
    <submittedName>
        <fullName evidence="1">Uncharacterized protein</fullName>
    </submittedName>
</protein>
<comment type="caution">
    <text evidence="1">The sequence shown here is derived from an EMBL/GenBank/DDBJ whole genome shotgun (WGS) entry which is preliminary data.</text>
</comment>
<sequence>MEYIQQVYAVLTFQTQSRSRQVKGWNAHEGCRGEASTLTACDRIEGPDDSRLFLTGKGLCTSSSSPHLLITPVVVVVSGAGAKFRSKSFRLDDLDPAEPDAVTTDTDSPSHACPVEKLRWHTVHLCLPCSLADDVVVVEDATAAASPPDDAAACTTCSGGTAVGFRWLALCPPSAWCDANALPQTEHRNRSSHSCACTV</sequence>
<feature type="non-terminal residue" evidence="1">
    <location>
        <position position="1"/>
    </location>
</feature>
<evidence type="ECO:0000313" key="2">
    <source>
        <dbReference type="Proteomes" id="UP000324897"/>
    </source>
</evidence>
<dbReference type="Proteomes" id="UP000324897">
    <property type="component" value="Chromosome 5"/>
</dbReference>